<comment type="catalytic activity">
    <reaction evidence="1">
        <text>Thiol-dependent hydrolysis of ester, thioester, amide, peptide and isopeptide bonds formed by the C-terminal Gly of ubiquitin (a 76-residue protein attached to proteins as an intracellular targeting signal).</text>
        <dbReference type="EC" id="3.4.19.12"/>
    </reaction>
</comment>
<dbReference type="EC" id="3.4.19.12" evidence="4"/>
<dbReference type="AlphaFoldDB" id="A0A177AX60"/>
<keyword evidence="6" id="KW-0479">Metal-binding</keyword>
<dbReference type="Pfam" id="PF00443">
    <property type="entry name" value="UCH"/>
    <property type="match status" value="1"/>
</dbReference>
<dbReference type="CDD" id="cd02669">
    <property type="entry name" value="Peptidase_C19M"/>
    <property type="match status" value="1"/>
</dbReference>
<evidence type="ECO:0000259" key="13">
    <source>
        <dbReference type="PROSITE" id="PS50235"/>
    </source>
</evidence>
<keyword evidence="7" id="KW-0747">Spliceosome</keyword>
<dbReference type="InterPro" id="IPR038765">
    <property type="entry name" value="Papain-like_cys_pep_sf"/>
</dbReference>
<sequence>MEIQKKENLKNCPYLDTINRSILDFDFKKLCSISLSHTNVYACLVCGKYFQGRGRKSYAYIHSVQEMHHVFLNLESKRFYCLPDDYEFYDSSLEDIIFYLDPHFSTKMIKELSTNGHFRTAYDNTKYLPGLAGLNNIKNNDYCNVVFHLFCNIIPIRDFFINRTNYIDITKPLSDMPQLLLKRFGELIRKLCNQRNFRAHVSPHEMLQAVVLCSKKRFQFTVQSDCVDFITWLLTSLHEALLEKGKSKKTGVFRNDGATKPKKLRLNKKEKKTQAKMYKDLISQQNSIISDTFRGIMRVTSRKIETKSVRDGGKKNKSRDVTTYSMPEMFIQPFYYLACDLPAPPLFPDINQEVIIPQVPLSVLLEKFDGVTEKEYKTYIDSSIKKFEILKLPPYIILVFKRFVKTRFLLEKNPTIVNFPMIGVDFGELLTTENRKNHGCTVYDLIGSIVHDGKSDVGTYHLHNLHQASGKWFDVENLIVKPIVPQLITLSEAYIQVYKVREEI</sequence>
<dbReference type="PANTHER" id="PTHR21646:SF16">
    <property type="entry name" value="U4_U6.U5 TRI-SNRNP-ASSOCIATED PROTEIN 2"/>
    <property type="match status" value="1"/>
</dbReference>
<evidence type="ECO:0000256" key="5">
    <source>
        <dbReference type="ARBA" id="ARBA00022664"/>
    </source>
</evidence>
<evidence type="ECO:0000313" key="16">
    <source>
        <dbReference type="Proteomes" id="UP000078046"/>
    </source>
</evidence>
<dbReference type="FunFam" id="3.30.40.10:FF:000068">
    <property type="entry name" value="U4/U6.U5 tri-snRNP-associated protein 2"/>
    <property type="match status" value="1"/>
</dbReference>
<dbReference type="InterPro" id="IPR028889">
    <property type="entry name" value="USP"/>
</dbReference>
<feature type="domain" description="USP" evidence="13">
    <location>
        <begin position="132"/>
        <end position="501"/>
    </location>
</feature>
<dbReference type="PROSITE" id="PS50235">
    <property type="entry name" value="USP_3"/>
    <property type="match status" value="1"/>
</dbReference>
<evidence type="ECO:0000256" key="7">
    <source>
        <dbReference type="ARBA" id="ARBA00022728"/>
    </source>
</evidence>
<dbReference type="PROSITE" id="PS50271">
    <property type="entry name" value="ZF_UBP"/>
    <property type="match status" value="1"/>
</dbReference>
<keyword evidence="10" id="KW-0508">mRNA splicing</keyword>
<dbReference type="Gene3D" id="3.30.40.10">
    <property type="entry name" value="Zinc/RING finger domain, C3HC4 (zinc finger)"/>
    <property type="match status" value="1"/>
</dbReference>
<evidence type="ECO:0000259" key="14">
    <source>
        <dbReference type="PROSITE" id="PS50271"/>
    </source>
</evidence>
<comment type="subcellular location">
    <subcellularLocation>
        <location evidence="2">Nucleus</location>
    </subcellularLocation>
</comment>
<keyword evidence="11" id="KW-0539">Nucleus</keyword>
<keyword evidence="16" id="KW-1185">Reference proteome</keyword>
<dbReference type="EMBL" id="LWCA01000929">
    <property type="protein sequence ID" value="OAF66450.1"/>
    <property type="molecule type" value="Genomic_DNA"/>
</dbReference>
<dbReference type="SMART" id="SM00290">
    <property type="entry name" value="ZnF_UBP"/>
    <property type="match status" value="1"/>
</dbReference>
<evidence type="ECO:0000256" key="10">
    <source>
        <dbReference type="ARBA" id="ARBA00023187"/>
    </source>
</evidence>
<keyword evidence="5" id="KW-0507">mRNA processing</keyword>
<dbReference type="Gene3D" id="3.90.70.10">
    <property type="entry name" value="Cysteine proteinases"/>
    <property type="match status" value="1"/>
</dbReference>
<evidence type="ECO:0000256" key="1">
    <source>
        <dbReference type="ARBA" id="ARBA00000707"/>
    </source>
</evidence>
<evidence type="ECO:0000313" key="15">
    <source>
        <dbReference type="EMBL" id="OAF66450.1"/>
    </source>
</evidence>
<dbReference type="PANTHER" id="PTHR21646">
    <property type="entry name" value="UBIQUITIN CARBOXYL-TERMINAL HYDROLASE"/>
    <property type="match status" value="1"/>
</dbReference>
<evidence type="ECO:0000256" key="2">
    <source>
        <dbReference type="ARBA" id="ARBA00004123"/>
    </source>
</evidence>
<keyword evidence="9" id="KW-0862">Zinc</keyword>
<evidence type="ECO:0000256" key="12">
    <source>
        <dbReference type="PROSITE-ProRule" id="PRU00502"/>
    </source>
</evidence>
<dbReference type="Proteomes" id="UP000078046">
    <property type="component" value="Unassembled WGS sequence"/>
</dbReference>
<dbReference type="GO" id="GO:0008270">
    <property type="term" value="F:zinc ion binding"/>
    <property type="evidence" value="ECO:0007669"/>
    <property type="project" value="UniProtKB-KW"/>
</dbReference>
<name>A0A177AX60_9BILA</name>
<dbReference type="InterPro" id="IPR001607">
    <property type="entry name" value="Znf_UBP"/>
</dbReference>
<comment type="similarity">
    <text evidence="3">Belongs to the peptidase C19 family.</text>
</comment>
<feature type="domain" description="UBP-type" evidence="14">
    <location>
        <begin position="10"/>
        <end position="108"/>
    </location>
</feature>
<reference evidence="15 16" key="1">
    <citation type="submission" date="2016-04" db="EMBL/GenBank/DDBJ databases">
        <title>The genome of Intoshia linei affirms orthonectids as highly simplified spiralians.</title>
        <authorList>
            <person name="Mikhailov K.V."/>
            <person name="Slusarev G.S."/>
            <person name="Nikitin M.A."/>
            <person name="Logacheva M.D."/>
            <person name="Penin A."/>
            <person name="Aleoshin V."/>
            <person name="Panchin Y.V."/>
        </authorList>
    </citation>
    <scope>NUCLEOTIDE SEQUENCE [LARGE SCALE GENOMIC DNA]</scope>
    <source>
        <strain evidence="15">Intl2013</strain>
        <tissue evidence="15">Whole animal</tissue>
    </source>
</reference>
<dbReference type="OrthoDB" id="10263353at2759"/>
<evidence type="ECO:0000256" key="4">
    <source>
        <dbReference type="ARBA" id="ARBA00012759"/>
    </source>
</evidence>
<evidence type="ECO:0000256" key="3">
    <source>
        <dbReference type="ARBA" id="ARBA00009085"/>
    </source>
</evidence>
<proteinExistence type="inferred from homology"/>
<dbReference type="InterPro" id="IPR001394">
    <property type="entry name" value="Peptidase_C19_UCH"/>
</dbReference>
<organism evidence="15 16">
    <name type="scientific">Intoshia linei</name>
    <dbReference type="NCBI Taxonomy" id="1819745"/>
    <lineage>
        <taxon>Eukaryota</taxon>
        <taxon>Metazoa</taxon>
        <taxon>Spiralia</taxon>
        <taxon>Lophotrochozoa</taxon>
        <taxon>Mesozoa</taxon>
        <taxon>Orthonectida</taxon>
        <taxon>Rhopaluridae</taxon>
        <taxon>Intoshia</taxon>
    </lineage>
</organism>
<dbReference type="GO" id="GO:0005681">
    <property type="term" value="C:spliceosomal complex"/>
    <property type="evidence" value="ECO:0007669"/>
    <property type="project" value="UniProtKB-KW"/>
</dbReference>
<gene>
    <name evidence="15" type="ORF">A3Q56_05824</name>
</gene>
<dbReference type="GO" id="GO:0004843">
    <property type="term" value="F:cysteine-type deubiquitinase activity"/>
    <property type="evidence" value="ECO:0007669"/>
    <property type="project" value="UniProtKB-EC"/>
</dbReference>
<dbReference type="GO" id="GO:0016579">
    <property type="term" value="P:protein deubiquitination"/>
    <property type="evidence" value="ECO:0007669"/>
    <property type="project" value="InterPro"/>
</dbReference>
<dbReference type="InterPro" id="IPR013083">
    <property type="entry name" value="Znf_RING/FYVE/PHD"/>
</dbReference>
<dbReference type="GO" id="GO:0000245">
    <property type="term" value="P:spliceosomal complex assembly"/>
    <property type="evidence" value="ECO:0007669"/>
    <property type="project" value="InterPro"/>
</dbReference>
<dbReference type="InterPro" id="IPR033809">
    <property type="entry name" value="USP39"/>
</dbReference>
<dbReference type="SUPFAM" id="SSF54001">
    <property type="entry name" value="Cysteine proteinases"/>
    <property type="match status" value="1"/>
</dbReference>
<comment type="caution">
    <text evidence="15">The sequence shown here is derived from an EMBL/GenBank/DDBJ whole genome shotgun (WGS) entry which is preliminary data.</text>
</comment>
<protein>
    <recommendedName>
        <fullName evidence="4">ubiquitinyl hydrolase 1</fullName>
        <ecNumber evidence="4">3.4.19.12</ecNumber>
    </recommendedName>
</protein>
<evidence type="ECO:0000256" key="11">
    <source>
        <dbReference type="ARBA" id="ARBA00023242"/>
    </source>
</evidence>
<dbReference type="InterPro" id="IPR050185">
    <property type="entry name" value="Ub_carboxyl-term_hydrolase"/>
</dbReference>
<evidence type="ECO:0000256" key="9">
    <source>
        <dbReference type="ARBA" id="ARBA00022833"/>
    </source>
</evidence>
<dbReference type="SUPFAM" id="SSF57850">
    <property type="entry name" value="RING/U-box"/>
    <property type="match status" value="1"/>
</dbReference>
<accession>A0A177AX60</accession>
<dbReference type="Pfam" id="PF02148">
    <property type="entry name" value="zf-UBP"/>
    <property type="match status" value="1"/>
</dbReference>
<keyword evidence="8 12" id="KW-0863">Zinc-finger</keyword>
<evidence type="ECO:0000256" key="6">
    <source>
        <dbReference type="ARBA" id="ARBA00022723"/>
    </source>
</evidence>
<evidence type="ECO:0000256" key="8">
    <source>
        <dbReference type="ARBA" id="ARBA00022771"/>
    </source>
</evidence>